<gene>
    <name evidence="4" type="ORF">E4A48_05360</name>
</gene>
<proteinExistence type="predicted"/>
<feature type="region of interest" description="Disordered" evidence="2">
    <location>
        <begin position="1"/>
        <end position="20"/>
    </location>
</feature>
<dbReference type="InterPro" id="IPR007167">
    <property type="entry name" value="Fe-transptr_FeoA-like"/>
</dbReference>
<dbReference type="SMART" id="SM00899">
    <property type="entry name" value="FeoA"/>
    <property type="match status" value="1"/>
</dbReference>
<sequence>MTLSDMPLRSTATVETVHERQPNDAIARRLRELGFVAGEQVQVLASGPVGGEPLLVQVGYTRFALRRSEAARVQVSVAAVAQAQP</sequence>
<dbReference type="GO" id="GO:0046914">
    <property type="term" value="F:transition metal ion binding"/>
    <property type="evidence" value="ECO:0007669"/>
    <property type="project" value="InterPro"/>
</dbReference>
<dbReference type="InterPro" id="IPR038157">
    <property type="entry name" value="FeoA_core_dom"/>
</dbReference>
<organism evidence="4 5">
    <name type="scientific">Xanthomonas cerealis pv. cerealis</name>
    <dbReference type="NCBI Taxonomy" id="152263"/>
    <lineage>
        <taxon>Bacteria</taxon>
        <taxon>Pseudomonadati</taxon>
        <taxon>Pseudomonadota</taxon>
        <taxon>Gammaproteobacteria</taxon>
        <taxon>Lysobacterales</taxon>
        <taxon>Lysobacteraceae</taxon>
        <taxon>Xanthomonas</taxon>
        <taxon>Xanthomonas translucens group</taxon>
        <taxon>Xanthomonas cerealis</taxon>
    </lineage>
</organism>
<reference evidence="4 5" key="1">
    <citation type="submission" date="2019-03" db="EMBL/GenBank/DDBJ databases">
        <title>Tal1 in Xanthomonas translucens pv. cerealis Contributes to Virulence in Bacterial Leaf Streak of Wheat.</title>
        <authorList>
            <person name="Shah S.M.A."/>
            <person name="Haq F."/>
            <person name="Ma W."/>
            <person name="Xu X."/>
            <person name="Wang S."/>
            <person name="Xu Z."/>
            <person name="Zou L."/>
            <person name="Zhu B."/>
            <person name="Chen G."/>
        </authorList>
    </citation>
    <scope>NUCLEOTIDE SEQUENCE [LARGE SCALE GENOMIC DNA]</scope>
    <source>
        <strain evidence="4 5">01</strain>
    </source>
</reference>
<dbReference type="AlphaFoldDB" id="A0A514EAY6"/>
<evidence type="ECO:0000256" key="1">
    <source>
        <dbReference type="ARBA" id="ARBA00023004"/>
    </source>
</evidence>
<dbReference type="InterPro" id="IPR008988">
    <property type="entry name" value="Transcriptional_repressor_C"/>
</dbReference>
<dbReference type="EMBL" id="CP038228">
    <property type="protein sequence ID" value="QDI03200.1"/>
    <property type="molecule type" value="Genomic_DNA"/>
</dbReference>
<keyword evidence="5" id="KW-1185">Reference proteome</keyword>
<evidence type="ECO:0000256" key="2">
    <source>
        <dbReference type="SAM" id="MobiDB-lite"/>
    </source>
</evidence>
<dbReference type="PANTHER" id="PTHR42954">
    <property type="entry name" value="FE(2+) TRANSPORT PROTEIN A"/>
    <property type="match status" value="1"/>
</dbReference>
<dbReference type="RefSeq" id="WP_141696300.1">
    <property type="nucleotide sequence ID" value="NZ_CM003052.1"/>
</dbReference>
<accession>A0A514EAY6</accession>
<dbReference type="Gene3D" id="2.30.30.90">
    <property type="match status" value="1"/>
</dbReference>
<name>A0A514EAY6_9XANT</name>
<dbReference type="InterPro" id="IPR052713">
    <property type="entry name" value="FeoA"/>
</dbReference>
<dbReference type="Pfam" id="PF04023">
    <property type="entry name" value="FeoA"/>
    <property type="match status" value="1"/>
</dbReference>
<evidence type="ECO:0000313" key="4">
    <source>
        <dbReference type="EMBL" id="QDI03200.1"/>
    </source>
</evidence>
<dbReference type="SUPFAM" id="SSF50037">
    <property type="entry name" value="C-terminal domain of transcriptional repressors"/>
    <property type="match status" value="1"/>
</dbReference>
<dbReference type="PANTHER" id="PTHR42954:SF2">
    <property type="entry name" value="FE(2+) TRANSPORT PROTEIN A"/>
    <property type="match status" value="1"/>
</dbReference>
<dbReference type="Proteomes" id="UP000319349">
    <property type="component" value="Chromosome"/>
</dbReference>
<protein>
    <submittedName>
        <fullName evidence="4">Ferrous iron transport protein A</fullName>
    </submittedName>
</protein>
<evidence type="ECO:0000313" key="5">
    <source>
        <dbReference type="Proteomes" id="UP000319349"/>
    </source>
</evidence>
<feature type="domain" description="Ferrous iron transporter FeoA-like" evidence="3">
    <location>
        <begin position="1"/>
        <end position="77"/>
    </location>
</feature>
<keyword evidence="1" id="KW-0408">Iron</keyword>
<evidence type="ECO:0000259" key="3">
    <source>
        <dbReference type="SMART" id="SM00899"/>
    </source>
</evidence>